<dbReference type="PANTHER" id="PTHR34203">
    <property type="entry name" value="METHYLTRANSFERASE, FKBM FAMILY PROTEIN"/>
    <property type="match status" value="1"/>
</dbReference>
<accession>A0ABD6DN89</accession>
<feature type="domain" description="Methyltransferase FkbM" evidence="2">
    <location>
        <begin position="146"/>
        <end position="292"/>
    </location>
</feature>
<evidence type="ECO:0000259" key="2">
    <source>
        <dbReference type="Pfam" id="PF05050"/>
    </source>
</evidence>
<feature type="region of interest" description="Disordered" evidence="1">
    <location>
        <begin position="1"/>
        <end position="21"/>
    </location>
</feature>
<evidence type="ECO:0000256" key="1">
    <source>
        <dbReference type="SAM" id="MobiDB-lite"/>
    </source>
</evidence>
<dbReference type="GO" id="GO:0032259">
    <property type="term" value="P:methylation"/>
    <property type="evidence" value="ECO:0007669"/>
    <property type="project" value="UniProtKB-KW"/>
</dbReference>
<evidence type="ECO:0000313" key="4">
    <source>
        <dbReference type="Proteomes" id="UP001597034"/>
    </source>
</evidence>
<protein>
    <submittedName>
        <fullName evidence="3">FkbM family methyltransferase</fullName>
    </submittedName>
</protein>
<reference evidence="3 4" key="1">
    <citation type="journal article" date="2019" name="Int. J. Syst. Evol. Microbiol.">
        <title>The Global Catalogue of Microorganisms (GCM) 10K type strain sequencing project: providing services to taxonomists for standard genome sequencing and annotation.</title>
        <authorList>
            <consortium name="The Broad Institute Genomics Platform"/>
            <consortium name="The Broad Institute Genome Sequencing Center for Infectious Disease"/>
            <person name="Wu L."/>
            <person name="Ma J."/>
        </authorList>
    </citation>
    <scope>NUCLEOTIDE SEQUENCE [LARGE SCALE GENOMIC DNA]</scope>
    <source>
        <strain evidence="3 4">CGMCC 1.10390</strain>
    </source>
</reference>
<keyword evidence="3" id="KW-0808">Transferase</keyword>
<dbReference type="PANTHER" id="PTHR34203:SF15">
    <property type="entry name" value="SLL1173 PROTEIN"/>
    <property type="match status" value="1"/>
</dbReference>
<dbReference type="NCBIfam" id="TIGR01444">
    <property type="entry name" value="fkbM_fam"/>
    <property type="match status" value="1"/>
</dbReference>
<organism evidence="3 4">
    <name type="scientific">Haloarchaeobius litoreus</name>
    <dbReference type="NCBI Taxonomy" id="755306"/>
    <lineage>
        <taxon>Archaea</taxon>
        <taxon>Methanobacteriati</taxon>
        <taxon>Methanobacteriota</taxon>
        <taxon>Stenosarchaea group</taxon>
        <taxon>Halobacteria</taxon>
        <taxon>Halobacteriales</taxon>
        <taxon>Halorubellaceae</taxon>
        <taxon>Haloarchaeobius</taxon>
    </lineage>
</organism>
<dbReference type="Gene3D" id="3.40.50.150">
    <property type="entry name" value="Vaccinia Virus protein VP39"/>
    <property type="match status" value="1"/>
</dbReference>
<dbReference type="InterPro" id="IPR006342">
    <property type="entry name" value="FkbM_mtfrase"/>
</dbReference>
<dbReference type="SUPFAM" id="SSF53335">
    <property type="entry name" value="S-adenosyl-L-methionine-dependent methyltransferases"/>
    <property type="match status" value="1"/>
</dbReference>
<dbReference type="GO" id="GO:0008168">
    <property type="term" value="F:methyltransferase activity"/>
    <property type="evidence" value="ECO:0007669"/>
    <property type="project" value="UniProtKB-KW"/>
</dbReference>
<evidence type="ECO:0000313" key="3">
    <source>
        <dbReference type="EMBL" id="MFD1646276.1"/>
    </source>
</evidence>
<gene>
    <name evidence="3" type="ORF">ACFSBL_11335</name>
</gene>
<name>A0ABD6DN89_9EURY</name>
<dbReference type="RefSeq" id="WP_256398201.1">
    <property type="nucleotide sequence ID" value="NZ_JANHJR010000001.1"/>
</dbReference>
<dbReference type="InterPro" id="IPR029063">
    <property type="entry name" value="SAM-dependent_MTases_sf"/>
</dbReference>
<dbReference type="Proteomes" id="UP001597034">
    <property type="component" value="Unassembled WGS sequence"/>
</dbReference>
<dbReference type="Pfam" id="PF05050">
    <property type="entry name" value="Methyltransf_21"/>
    <property type="match status" value="1"/>
</dbReference>
<keyword evidence="4" id="KW-1185">Reference proteome</keyword>
<comment type="caution">
    <text evidence="3">The sequence shown here is derived from an EMBL/GenBank/DDBJ whole genome shotgun (WGS) entry which is preliminary data.</text>
</comment>
<dbReference type="EMBL" id="JBHUDO010000002">
    <property type="protein sequence ID" value="MFD1646276.1"/>
    <property type="molecule type" value="Genomic_DNA"/>
</dbReference>
<dbReference type="InterPro" id="IPR052514">
    <property type="entry name" value="SAM-dependent_MTase"/>
</dbReference>
<dbReference type="AlphaFoldDB" id="A0ABD6DN89"/>
<proteinExistence type="predicted"/>
<sequence>MSTPDTSYEHGAGSPAEELVRPTEARGDIAVRAARYPLKLAKHALWRAVVANKGLSRSVLPAVFRPATALVPGHHSGDIRHENGRWWLDVDGNRTYALPDLASNATNLKQGTVARLLTVGFGNDRMVRRYELPGFVELEPEDVVVDVGGYVGTFAAFAAGRADIVYSLEPDPLNFSCLAHNVADRGDIYPREIGLWSEAGTMAVAPVADASDAHLCEEGTLEVDVTTLERFAAKEEIDEIDFLKLDAEGFEQPVLEGMGDLSVRKLGVDCGEGEGDNTDEIRALLEARDYRVRTKGHLLYARL</sequence>
<keyword evidence="3" id="KW-0489">Methyltransferase</keyword>